<gene>
    <name evidence="1" type="ORF">PCO31111_04715</name>
</gene>
<evidence type="ECO:0000313" key="1">
    <source>
        <dbReference type="EMBL" id="VVE50938.1"/>
    </source>
</evidence>
<reference evidence="1 2" key="1">
    <citation type="submission" date="2019-08" db="EMBL/GenBank/DDBJ databases">
        <authorList>
            <person name="Peeters C."/>
        </authorList>
    </citation>
    <scope>NUCLEOTIDE SEQUENCE [LARGE SCALE GENOMIC DNA]</scope>
    <source>
        <strain evidence="1 2">LMG 31111</strain>
    </source>
</reference>
<organism evidence="1 2">
    <name type="scientific">Pandoraea communis</name>
    <dbReference type="NCBI Taxonomy" id="2508297"/>
    <lineage>
        <taxon>Bacteria</taxon>
        <taxon>Pseudomonadati</taxon>
        <taxon>Pseudomonadota</taxon>
        <taxon>Betaproteobacteria</taxon>
        <taxon>Burkholderiales</taxon>
        <taxon>Burkholderiaceae</taxon>
        <taxon>Pandoraea</taxon>
    </lineage>
</organism>
<accession>A0A5E4YRD6</accession>
<evidence type="ECO:0000313" key="2">
    <source>
        <dbReference type="Proteomes" id="UP000383971"/>
    </source>
</evidence>
<protein>
    <submittedName>
        <fullName evidence="1">Uncharacterized protein</fullName>
    </submittedName>
</protein>
<name>A0A5E4YRD6_9BURK</name>
<dbReference type="AlphaFoldDB" id="A0A5E4YRD6"/>
<dbReference type="Proteomes" id="UP000383971">
    <property type="component" value="Unassembled WGS sequence"/>
</dbReference>
<dbReference type="EMBL" id="CABPSE010000023">
    <property type="protein sequence ID" value="VVE50938.1"/>
    <property type="molecule type" value="Genomic_DNA"/>
</dbReference>
<proteinExistence type="predicted"/>
<sequence length="71" mass="7098">MAAGLFTCDARLGARSNGSLVSSETASEMTATPAVGRVQCETLNVCRLVAGGAVLVKLGAQATSACARRVA</sequence>
<keyword evidence="2" id="KW-1185">Reference proteome</keyword>